<dbReference type="GO" id="GO:0016020">
    <property type="term" value="C:membrane"/>
    <property type="evidence" value="ECO:0007669"/>
    <property type="project" value="TreeGrafter"/>
</dbReference>
<dbReference type="GO" id="GO:0016787">
    <property type="term" value="F:hydrolase activity"/>
    <property type="evidence" value="ECO:0007669"/>
    <property type="project" value="UniProtKB-KW"/>
</dbReference>
<dbReference type="eggNOG" id="COG2267">
    <property type="taxonomic scope" value="Bacteria"/>
</dbReference>
<dbReference type="Pfam" id="PF12697">
    <property type="entry name" value="Abhydrolase_6"/>
    <property type="match status" value="1"/>
</dbReference>
<feature type="domain" description="AB hydrolase-1" evidence="1">
    <location>
        <begin position="41"/>
        <end position="291"/>
    </location>
</feature>
<organism evidence="2 3">
    <name type="scientific">Gordonia soli NBRC 108243</name>
    <dbReference type="NCBI Taxonomy" id="1223545"/>
    <lineage>
        <taxon>Bacteria</taxon>
        <taxon>Bacillati</taxon>
        <taxon>Actinomycetota</taxon>
        <taxon>Actinomycetes</taxon>
        <taxon>Mycobacteriales</taxon>
        <taxon>Gordoniaceae</taxon>
        <taxon>Gordonia</taxon>
    </lineage>
</organism>
<keyword evidence="3" id="KW-1185">Reference proteome</keyword>
<evidence type="ECO:0000313" key="2">
    <source>
        <dbReference type="EMBL" id="GAC69286.1"/>
    </source>
</evidence>
<dbReference type="InterPro" id="IPR029058">
    <property type="entry name" value="AB_hydrolase_fold"/>
</dbReference>
<protein>
    <submittedName>
        <fullName evidence="2">Putative hydrolase</fullName>
    </submittedName>
</protein>
<reference evidence="2 3" key="1">
    <citation type="submission" date="2013-01" db="EMBL/GenBank/DDBJ databases">
        <title>Whole genome shotgun sequence of Gordonia soli NBRC 108243.</title>
        <authorList>
            <person name="Isaki-Nakamura S."/>
            <person name="Hosoyama A."/>
            <person name="Tsuchikane K."/>
            <person name="Ando Y."/>
            <person name="Baba S."/>
            <person name="Ohji S."/>
            <person name="Hamada M."/>
            <person name="Tamura T."/>
            <person name="Yamazoe A."/>
            <person name="Yamazaki S."/>
            <person name="Fujita N."/>
        </authorList>
    </citation>
    <scope>NUCLEOTIDE SEQUENCE [LARGE SCALE GENOMIC DNA]</scope>
    <source>
        <strain evidence="2 3">NBRC 108243</strain>
    </source>
</reference>
<dbReference type="PANTHER" id="PTHR43798:SF33">
    <property type="entry name" value="HYDROLASE, PUTATIVE (AFU_ORTHOLOGUE AFUA_2G14860)-RELATED"/>
    <property type="match status" value="1"/>
</dbReference>
<accession>M0QLV0</accession>
<evidence type="ECO:0000259" key="1">
    <source>
        <dbReference type="Pfam" id="PF12697"/>
    </source>
</evidence>
<dbReference type="Gene3D" id="3.40.50.1820">
    <property type="entry name" value="alpha/beta hydrolase"/>
    <property type="match status" value="1"/>
</dbReference>
<dbReference type="OrthoDB" id="7185741at2"/>
<dbReference type="AlphaFoldDB" id="M0QLV0"/>
<sequence>MTDRPATDRPAPGRLIDVGGYRLHVVDEGSGPPLMLMAALGSNWFDLDPLAARLRDRWRVIRYDRPGYGLSGRLIRGRPHTLAGEVHRMVGVLDELGVTEPVTIAAHSMASLYAEGFARTHPTRTAGVLMLDGSFVLAPWRLVPTGFRVGNAHRLIGLAEAVGTRLGVRRRGTNVFRGRFLPAPPEGFDEHQQYWTRRVFGSPQMLLALLAENAAFPRINGDLRRWRRRRPMPPPADCPVVVVVALPGPRPWNEFWLWKQQRYADVLGGRVAKIEPAHHFVVLDRPDDVAAIIDEVRPAY</sequence>
<keyword evidence="2" id="KW-0378">Hydrolase</keyword>
<evidence type="ECO:0000313" key="3">
    <source>
        <dbReference type="Proteomes" id="UP000011666"/>
    </source>
</evidence>
<dbReference type="STRING" id="1223545.GS4_23_00830"/>
<dbReference type="SUPFAM" id="SSF53474">
    <property type="entry name" value="alpha/beta-Hydrolases"/>
    <property type="match status" value="1"/>
</dbReference>
<name>M0QLV0_9ACTN</name>
<dbReference type="InterPro" id="IPR050266">
    <property type="entry name" value="AB_hydrolase_sf"/>
</dbReference>
<dbReference type="PANTHER" id="PTHR43798">
    <property type="entry name" value="MONOACYLGLYCEROL LIPASE"/>
    <property type="match status" value="1"/>
</dbReference>
<gene>
    <name evidence="2" type="ORF">GS4_23_00830</name>
</gene>
<dbReference type="RefSeq" id="WP_007622199.1">
    <property type="nucleotide sequence ID" value="NZ_BANX01000023.1"/>
</dbReference>
<comment type="caution">
    <text evidence="2">The sequence shown here is derived from an EMBL/GenBank/DDBJ whole genome shotgun (WGS) entry which is preliminary data.</text>
</comment>
<dbReference type="EMBL" id="BANX01000023">
    <property type="protein sequence ID" value="GAC69286.1"/>
    <property type="molecule type" value="Genomic_DNA"/>
</dbReference>
<dbReference type="InterPro" id="IPR000073">
    <property type="entry name" value="AB_hydrolase_1"/>
</dbReference>
<proteinExistence type="predicted"/>
<dbReference type="Proteomes" id="UP000011666">
    <property type="component" value="Unassembled WGS sequence"/>
</dbReference>